<keyword evidence="3" id="KW-0808">Transferase</keyword>
<dbReference type="InterPro" id="IPR001245">
    <property type="entry name" value="Ser-Thr/Tyr_kinase_cat_dom"/>
</dbReference>
<keyword evidence="4 7" id="KW-0547">Nucleotide-binding</keyword>
<evidence type="ECO:0000313" key="11">
    <source>
        <dbReference type="Proteomes" id="UP001293254"/>
    </source>
</evidence>
<dbReference type="EMBL" id="JACGWO010000007">
    <property type="protein sequence ID" value="KAK4423458.1"/>
    <property type="molecule type" value="Genomic_DNA"/>
</dbReference>
<evidence type="ECO:0000259" key="9">
    <source>
        <dbReference type="PROSITE" id="PS50011"/>
    </source>
</evidence>
<organism evidence="10 11">
    <name type="scientific">Sesamum alatum</name>
    <dbReference type="NCBI Taxonomy" id="300844"/>
    <lineage>
        <taxon>Eukaryota</taxon>
        <taxon>Viridiplantae</taxon>
        <taxon>Streptophyta</taxon>
        <taxon>Embryophyta</taxon>
        <taxon>Tracheophyta</taxon>
        <taxon>Spermatophyta</taxon>
        <taxon>Magnoliopsida</taxon>
        <taxon>eudicotyledons</taxon>
        <taxon>Gunneridae</taxon>
        <taxon>Pentapetalae</taxon>
        <taxon>asterids</taxon>
        <taxon>lamiids</taxon>
        <taxon>Lamiales</taxon>
        <taxon>Pedaliaceae</taxon>
        <taxon>Sesamum</taxon>
    </lineage>
</organism>
<dbReference type="FunFam" id="3.30.200.20:FF:000046">
    <property type="entry name" value="Mitogen-activated protein kinase"/>
    <property type="match status" value="1"/>
</dbReference>
<evidence type="ECO:0000256" key="7">
    <source>
        <dbReference type="PROSITE-ProRule" id="PRU10141"/>
    </source>
</evidence>
<keyword evidence="11" id="KW-1185">Reference proteome</keyword>
<evidence type="ECO:0000313" key="10">
    <source>
        <dbReference type="EMBL" id="KAK4423458.1"/>
    </source>
</evidence>
<dbReference type="PANTHER" id="PTHR24055">
    <property type="entry name" value="MITOGEN-ACTIVATED PROTEIN KINASE"/>
    <property type="match status" value="1"/>
</dbReference>
<dbReference type="Pfam" id="PF00069">
    <property type="entry name" value="Pkinase"/>
    <property type="match status" value="1"/>
</dbReference>
<dbReference type="FunFam" id="1.10.510.10:FF:000624">
    <property type="entry name" value="Mitogen-activated protein kinase"/>
    <property type="match status" value="1"/>
</dbReference>
<keyword evidence="2" id="KW-0723">Serine/threonine-protein kinase</keyword>
<dbReference type="PROSITE" id="PS00107">
    <property type="entry name" value="PROTEIN_KINASE_ATP"/>
    <property type="match status" value="1"/>
</dbReference>
<reference evidence="10" key="2">
    <citation type="journal article" date="2024" name="Plant">
        <title>Genomic evolution and insights into agronomic trait innovations of Sesamum species.</title>
        <authorList>
            <person name="Miao H."/>
            <person name="Wang L."/>
            <person name="Qu L."/>
            <person name="Liu H."/>
            <person name="Sun Y."/>
            <person name="Le M."/>
            <person name="Wang Q."/>
            <person name="Wei S."/>
            <person name="Zheng Y."/>
            <person name="Lin W."/>
            <person name="Duan Y."/>
            <person name="Cao H."/>
            <person name="Xiong S."/>
            <person name="Wang X."/>
            <person name="Wei L."/>
            <person name="Li C."/>
            <person name="Ma Q."/>
            <person name="Ju M."/>
            <person name="Zhao R."/>
            <person name="Li G."/>
            <person name="Mu C."/>
            <person name="Tian Q."/>
            <person name="Mei H."/>
            <person name="Zhang T."/>
            <person name="Gao T."/>
            <person name="Zhang H."/>
        </authorList>
    </citation>
    <scope>NUCLEOTIDE SEQUENCE</scope>
    <source>
        <strain evidence="10">3651</strain>
    </source>
</reference>
<dbReference type="SUPFAM" id="SSF56112">
    <property type="entry name" value="Protein kinase-like (PK-like)"/>
    <property type="match status" value="1"/>
</dbReference>
<dbReference type="AlphaFoldDB" id="A0AAE1Y4C1"/>
<accession>A0AAE1Y4C1</accession>
<feature type="binding site" evidence="7">
    <location>
        <position position="124"/>
    </location>
    <ligand>
        <name>ATP</name>
        <dbReference type="ChEBI" id="CHEBI:30616"/>
    </ligand>
</feature>
<dbReference type="GO" id="GO:0005524">
    <property type="term" value="F:ATP binding"/>
    <property type="evidence" value="ECO:0007669"/>
    <property type="project" value="UniProtKB-UniRule"/>
</dbReference>
<feature type="region of interest" description="Disordered" evidence="8">
    <location>
        <begin position="421"/>
        <end position="453"/>
    </location>
</feature>
<dbReference type="Proteomes" id="UP001293254">
    <property type="component" value="Unassembled WGS sequence"/>
</dbReference>
<comment type="caution">
    <text evidence="10">The sequence shown here is derived from an EMBL/GenBank/DDBJ whole genome shotgun (WGS) entry which is preliminary data.</text>
</comment>
<reference evidence="10" key="1">
    <citation type="submission" date="2020-06" db="EMBL/GenBank/DDBJ databases">
        <authorList>
            <person name="Li T."/>
            <person name="Hu X."/>
            <person name="Zhang T."/>
            <person name="Song X."/>
            <person name="Zhang H."/>
            <person name="Dai N."/>
            <person name="Sheng W."/>
            <person name="Hou X."/>
            <person name="Wei L."/>
        </authorList>
    </citation>
    <scope>NUCLEOTIDE SEQUENCE</scope>
    <source>
        <strain evidence="10">3651</strain>
        <tissue evidence="10">Leaf</tissue>
    </source>
</reference>
<dbReference type="Pfam" id="PF07714">
    <property type="entry name" value="PK_Tyr_Ser-Thr"/>
    <property type="match status" value="1"/>
</dbReference>
<evidence type="ECO:0000256" key="2">
    <source>
        <dbReference type="ARBA" id="ARBA00022527"/>
    </source>
</evidence>
<gene>
    <name evidence="10" type="ORF">Salat_1928600</name>
</gene>
<feature type="compositionally biased region" description="Polar residues" evidence="8">
    <location>
        <begin position="431"/>
        <end position="441"/>
    </location>
</feature>
<dbReference type="Gene3D" id="3.30.200.20">
    <property type="entry name" value="Phosphorylase Kinase, domain 1"/>
    <property type="match status" value="2"/>
</dbReference>
<comment type="similarity">
    <text evidence="1">Belongs to the protein kinase superfamily. CMGC Ser/Thr protein kinase family. MAP kinase subfamily.</text>
</comment>
<keyword evidence="6 7" id="KW-0067">ATP-binding</keyword>
<evidence type="ECO:0000256" key="4">
    <source>
        <dbReference type="ARBA" id="ARBA00022741"/>
    </source>
</evidence>
<dbReference type="GO" id="GO:0004674">
    <property type="term" value="F:protein serine/threonine kinase activity"/>
    <property type="evidence" value="ECO:0007669"/>
    <property type="project" value="UniProtKB-KW"/>
</dbReference>
<dbReference type="InterPro" id="IPR017441">
    <property type="entry name" value="Protein_kinase_ATP_BS"/>
</dbReference>
<evidence type="ECO:0000256" key="3">
    <source>
        <dbReference type="ARBA" id="ARBA00022679"/>
    </source>
</evidence>
<evidence type="ECO:0000256" key="6">
    <source>
        <dbReference type="ARBA" id="ARBA00022840"/>
    </source>
</evidence>
<evidence type="ECO:0000256" key="8">
    <source>
        <dbReference type="SAM" id="MobiDB-lite"/>
    </source>
</evidence>
<name>A0AAE1Y4C1_9LAMI</name>
<proteinExistence type="inferred from homology"/>
<evidence type="ECO:0000256" key="5">
    <source>
        <dbReference type="ARBA" id="ARBA00022777"/>
    </source>
</evidence>
<dbReference type="InterPro" id="IPR050117">
    <property type="entry name" value="MAPK"/>
</dbReference>
<evidence type="ECO:0000256" key="1">
    <source>
        <dbReference type="ARBA" id="ARBA00008832"/>
    </source>
</evidence>
<sequence>MRLSVVYSNSYYYSIFGALDFDHFHHLHAPAASFPHRFSWVLLTDFAFSAFIILRSVPRISSNRPSSPFGTTVQMVQSMPFKDFFTEYGETNLYEIQEVVGKGSYGVVAAAVDTHTGEKVAIKKMNGIFEHVSEATRILREIKLLRLLRHPDIVEIKHIMLPPSHVFHRDLKPKNILANADCKLKICDFGLARASFGDAPSAVFWTDYVATRWYRAPELCGSFFSKKCLPANHCFLEKNVVDQLDLITDLLGTPSPEAISRIRNEKARKYLGSMRKKEPVPLSQKFPNIDPLALRLLERLIAFDPKDRPSAEEALADPYFYGLANVEDEPSTQPISKLEFEFERRTLTKDDVRELIYREILEYHPQMLQEYLRGVDQIHFMYPSGVDQFKQQFIHLEEHQGKVDRIPLIRRYASLPRERVCSPIDEDPDQNSKSENQTMLSTRHPCLPSRKKSRDIKVSEVIYTSTKARQGGCMVASYNARCLPRSASISASMCIGIEGAYVL</sequence>
<keyword evidence="5 10" id="KW-0418">Kinase</keyword>
<dbReference type="InterPro" id="IPR000719">
    <property type="entry name" value="Prot_kinase_dom"/>
</dbReference>
<dbReference type="SMART" id="SM00220">
    <property type="entry name" value="S_TKc"/>
    <property type="match status" value="1"/>
</dbReference>
<dbReference type="Gene3D" id="1.10.510.10">
    <property type="entry name" value="Transferase(Phosphotransferase) domain 1"/>
    <property type="match status" value="1"/>
</dbReference>
<protein>
    <submittedName>
        <fullName evidence="10">Mitogen-activated protein kinase</fullName>
    </submittedName>
</protein>
<dbReference type="InterPro" id="IPR011009">
    <property type="entry name" value="Kinase-like_dom_sf"/>
</dbReference>
<feature type="domain" description="Protein kinase" evidence="9">
    <location>
        <begin position="1"/>
        <end position="320"/>
    </location>
</feature>
<dbReference type="PROSITE" id="PS50011">
    <property type="entry name" value="PROTEIN_KINASE_DOM"/>
    <property type="match status" value="1"/>
</dbReference>